<dbReference type="Pfam" id="PF10474">
    <property type="entry name" value="Syndetin_C"/>
    <property type="match status" value="1"/>
</dbReference>
<dbReference type="GO" id="GO:0032456">
    <property type="term" value="P:endocytic recycling"/>
    <property type="evidence" value="ECO:0007669"/>
    <property type="project" value="InterPro"/>
</dbReference>
<feature type="compositionally biased region" description="Low complexity" evidence="4">
    <location>
        <begin position="901"/>
        <end position="915"/>
    </location>
</feature>
<accession>A0A2P6TML3</accession>
<evidence type="ECO:0000259" key="5">
    <source>
        <dbReference type="Pfam" id="PF10474"/>
    </source>
</evidence>
<dbReference type="PANTHER" id="PTHR13258:SF0">
    <property type="entry name" value="SYNDETIN"/>
    <property type="match status" value="1"/>
</dbReference>
<gene>
    <name evidence="7" type="ORF">C2E21_6093</name>
</gene>
<dbReference type="GO" id="GO:0000149">
    <property type="term" value="F:SNARE binding"/>
    <property type="evidence" value="ECO:0007669"/>
    <property type="project" value="TreeGrafter"/>
</dbReference>
<dbReference type="PANTHER" id="PTHR13258">
    <property type="entry name" value="SYNDETIN"/>
    <property type="match status" value="1"/>
</dbReference>
<evidence type="ECO:0000256" key="3">
    <source>
        <dbReference type="ARBA" id="ARBA00023054"/>
    </source>
</evidence>
<evidence type="ECO:0000256" key="2">
    <source>
        <dbReference type="ARBA" id="ARBA00022927"/>
    </source>
</evidence>
<dbReference type="GO" id="GO:0015031">
    <property type="term" value="P:protein transport"/>
    <property type="evidence" value="ECO:0007669"/>
    <property type="project" value="UniProtKB-KW"/>
</dbReference>
<feature type="region of interest" description="Disordered" evidence="4">
    <location>
        <begin position="664"/>
        <end position="697"/>
    </location>
</feature>
<dbReference type="STRING" id="3076.A0A2P6TML3"/>
<sequence length="1211" mass="126009">MSGLSARLGRLGLGGLGERVKSLRRGSRSATADGDGWAAGAADDWAAAAPPAAPPHPSTGIVVGSATATTDEEAEAVLRELAPGYFDPPSEFDALEFELRQLPVDFTQDQLEGVADDRTAVLEVVSEKLSAHVIANYEQFVAGVDEVTQVEAQLQVAHLSAKRARESLALAQREVAGNLRIAKDTRRKQGLSALLEVLLKLQAANNLQRALKEAQENGEYAEAFWLCAQCTQSMEELGEGLKVAQELANTIGRLYSETTGRLDSALAAIAADFRPSHYSKVLEGYMFLGNVAQLGDEVKAAFIAAIGSSVTKVVRGVLLTKAGYEEKAAAASSLQELLRLLPPELFRTCLARVLMVLFDILVSHFHMVRWHEAALERHAAELDSLQTAAHQLADHLGGGGSSAAVGGASAAAGAAPPSPLEGAWGGSGEVHPPVTGRAVMGLQLQRGTASELEEVEARASDEAEWGAVLQAVHAGLLGGRRLIWEEAARRIGVLLSSPAAFEGEHFLQVMDWTQRILAVGEAFAGCPDPGLRQLLERQSAKFFRLYHHSNIEALSSMLDQELWKRLPAPLPSLAEALAARSSSTDEVGGSGTGSGGSAATALSGDYAAFEAFVVRGNPWRKQQSPRRHRRTAAALGLGSTVAAAGSGALAAPARLQVDEYGVPRADSGSLSMPGSAGGSRPGSAQSAGSVGASRSGTEGDELIDLRQDSSDAFAYSDGGEAAGNSSSGNGGAQQPAVTASSLRMVKWMRDYAALMRPLRAAAPSIFEGLSELFELYLLHVFVTFGDVSLAELQQAAVAAAHAGQPGQMGSSGHGSGSGGLQDAALTPRLRAALLRIAQDSIGKYRQMFGAHAGSRLARALAPPAAVPQPAAAVGPAGQRPASAAGGSSMGGASQYFRRTLPGSAGSSPAPAHGVGPAAGGLAAPGASPAGQPGVGLAAAAAAAAAVPAAPTAVEVSVLSNAGNLYGLMERLTAAECLLAVGSRLQAARGALAAALPPGEGAHALETFFSRTVGAAEDLRDFLVGTGVRLLLPLRWVPERLGATDWVLSEPPTGHAPWVDELGRQLEMFRDRLLQVPSLDRAIVCRLWSAAMAHVADACLEGFARCKRASLEGRAGMSLDLQGVGRALQQLLPKEVPLNLRLPDNYVKAFYIPLTELPHWAQTHPEYSAHQVLALTACIAESSQMKKRDKAALLAQIENNLQAMSLGGPGAL</sequence>
<comment type="caution">
    <text evidence="7">The sequence shown here is derived from an EMBL/GenBank/DDBJ whole genome shotgun (WGS) entry which is preliminary data.</text>
</comment>
<evidence type="ECO:0000256" key="4">
    <source>
        <dbReference type="SAM" id="MobiDB-lite"/>
    </source>
</evidence>
<dbReference type="OrthoDB" id="511495at2759"/>
<feature type="domain" description="Vacuolar protein sorting-associated protein 54 N-terminal" evidence="6">
    <location>
        <begin position="80"/>
        <end position="370"/>
    </location>
</feature>
<keyword evidence="1" id="KW-0813">Transport</keyword>
<evidence type="ECO:0000313" key="7">
    <source>
        <dbReference type="EMBL" id="PRW45570.1"/>
    </source>
</evidence>
<evidence type="ECO:0000313" key="8">
    <source>
        <dbReference type="Proteomes" id="UP000239899"/>
    </source>
</evidence>
<dbReference type="InterPro" id="IPR019515">
    <property type="entry name" value="VPS54_N"/>
</dbReference>
<feature type="region of interest" description="Disordered" evidence="4">
    <location>
        <begin position="407"/>
        <end position="428"/>
    </location>
</feature>
<proteinExistence type="predicted"/>
<name>A0A2P6TML3_CHLSO</name>
<feature type="region of interest" description="Disordered" evidence="4">
    <location>
        <begin position="867"/>
        <end position="915"/>
    </location>
</feature>
<dbReference type="GO" id="GO:1990745">
    <property type="term" value="C:EARP complex"/>
    <property type="evidence" value="ECO:0007669"/>
    <property type="project" value="InterPro"/>
</dbReference>
<feature type="compositionally biased region" description="Low complexity" evidence="4">
    <location>
        <begin position="681"/>
        <end position="696"/>
    </location>
</feature>
<feature type="region of interest" description="Disordered" evidence="4">
    <location>
        <begin position="714"/>
        <end position="735"/>
    </location>
</feature>
<dbReference type="InterPro" id="IPR019514">
    <property type="entry name" value="Syndetin_C"/>
</dbReference>
<evidence type="ECO:0000259" key="6">
    <source>
        <dbReference type="Pfam" id="PF10475"/>
    </source>
</evidence>
<dbReference type="InterPro" id="IPR040047">
    <property type="entry name" value="VPS50"/>
</dbReference>
<keyword evidence="8" id="KW-1185">Reference proteome</keyword>
<dbReference type="GO" id="GO:0005829">
    <property type="term" value="C:cytosol"/>
    <property type="evidence" value="ECO:0007669"/>
    <property type="project" value="GOC"/>
</dbReference>
<dbReference type="AlphaFoldDB" id="A0A2P6TML3"/>
<dbReference type="Proteomes" id="UP000239899">
    <property type="component" value="Unassembled WGS sequence"/>
</dbReference>
<evidence type="ECO:0000256" key="1">
    <source>
        <dbReference type="ARBA" id="ARBA00022448"/>
    </source>
</evidence>
<keyword evidence="3" id="KW-0175">Coiled coil</keyword>
<dbReference type="Pfam" id="PF10475">
    <property type="entry name" value="Vps54_N"/>
    <property type="match status" value="1"/>
</dbReference>
<dbReference type="GO" id="GO:0042147">
    <property type="term" value="P:retrograde transport, endosome to Golgi"/>
    <property type="evidence" value="ECO:0007669"/>
    <property type="project" value="InterPro"/>
</dbReference>
<reference evidence="7 8" key="1">
    <citation type="journal article" date="2018" name="Plant J.">
        <title>Genome sequences of Chlorella sorokiniana UTEX 1602 and Micractinium conductrix SAG 241.80: implications to maltose excretion by a green alga.</title>
        <authorList>
            <person name="Arriola M.B."/>
            <person name="Velmurugan N."/>
            <person name="Zhang Y."/>
            <person name="Plunkett M.H."/>
            <person name="Hondzo H."/>
            <person name="Barney B.M."/>
        </authorList>
    </citation>
    <scope>NUCLEOTIDE SEQUENCE [LARGE SCALE GENOMIC DNA]</scope>
    <source>
        <strain evidence="8">UTEX 1602</strain>
    </source>
</reference>
<feature type="domain" description="Syndetin C-terminal" evidence="5">
    <location>
        <begin position="964"/>
        <end position="1197"/>
    </location>
</feature>
<organism evidence="7 8">
    <name type="scientific">Chlorella sorokiniana</name>
    <name type="common">Freshwater green alga</name>
    <dbReference type="NCBI Taxonomy" id="3076"/>
    <lineage>
        <taxon>Eukaryota</taxon>
        <taxon>Viridiplantae</taxon>
        <taxon>Chlorophyta</taxon>
        <taxon>core chlorophytes</taxon>
        <taxon>Trebouxiophyceae</taxon>
        <taxon>Chlorellales</taxon>
        <taxon>Chlorellaceae</taxon>
        <taxon>Chlorella clade</taxon>
        <taxon>Chlorella</taxon>
    </lineage>
</organism>
<keyword evidence="2" id="KW-0653">Protein transport</keyword>
<feature type="compositionally biased region" description="Low complexity" evidence="4">
    <location>
        <begin position="718"/>
        <end position="727"/>
    </location>
</feature>
<protein>
    <submittedName>
        <fullName evidence="7">Coiled-coil domain-containing 132</fullName>
    </submittedName>
</protein>
<feature type="compositionally biased region" description="Low complexity" evidence="4">
    <location>
        <begin position="867"/>
        <end position="893"/>
    </location>
</feature>
<dbReference type="EMBL" id="LHPG02000011">
    <property type="protein sequence ID" value="PRW45570.1"/>
    <property type="molecule type" value="Genomic_DNA"/>
</dbReference>